<feature type="domain" description="Reverse transcriptase" evidence="2">
    <location>
        <begin position="298"/>
        <end position="545"/>
    </location>
</feature>
<proteinExistence type="predicted"/>
<dbReference type="InterPro" id="IPR043502">
    <property type="entry name" value="DNA/RNA_pol_sf"/>
</dbReference>
<dbReference type="Pfam" id="PF00078">
    <property type="entry name" value="RVT_1"/>
    <property type="match status" value="1"/>
</dbReference>
<dbReference type="CDD" id="cd01650">
    <property type="entry name" value="RT_nLTR_like"/>
    <property type="match status" value="1"/>
</dbReference>
<evidence type="ECO:0000313" key="4">
    <source>
        <dbReference type="Proteomes" id="UP001283361"/>
    </source>
</evidence>
<keyword evidence="4" id="KW-1185">Reference proteome</keyword>
<dbReference type="PANTHER" id="PTHR47027:SF20">
    <property type="entry name" value="REVERSE TRANSCRIPTASE-LIKE PROTEIN WITH RNA-DIRECTED DNA POLYMERASE DOMAIN"/>
    <property type="match status" value="1"/>
</dbReference>
<name>A0AAE1CV16_9GAST</name>
<sequence>MCKRDEIHSGKPQAVPAEEDVSKPRAFILNEMQKLSDDELMKWDHHDFVKMRNLIVSRLTMFNVREETQAYKEAVNTHLATLDKQNSPNETWYRIQDILRSAAHTTVGTQERYQQNREPSKQISELSRKQKELRIKSQNTSDEEKKAELKKERNKVLHDIRKKVIEEREREIEIKISDIDTAQNDTAMFKAVKLLNLDRKYEAIKVEDESGKTVAHPNEKLNIVTNFFESKFQNPNKPFIEAFFGEPRKLKKPITKEEVRKSINKLNNNRAPGKDGIQGELLKYGPETIDSYIANIINESFEKHEILDINAGEIIPLPKPGKPKGPPKNLRPITLLNTIRKTLSTIVLERIRPHVEKYISHSQSGFRPNRSTADVAWTHKWLAAKTLQEKIYITITGIDMSAAFDTIDRATLLNILETIIEEDELRLVRFLLSNTCLNIRIGGTKEEKKFTSNIGTPQGDSLSPILFVVYLENALKEVRPILPESEKTLPNEIAYADDVDFIARERIDVAQIQRVLKRYNLEVNVDKTEYTILDRNEKSWKNTKKVGTLIGDTEDVQRRKQLSTAALAKLQNVWVRGDKLKKKTKLKLYRALVKSVLTYNCSTWALTQAEEKKLDAFHRKQLKRVVGIRYPVKITNKALYTQCNERPLSLYVLENRWRLFGHILRRDREIPANKAMEGFFIPQGDKYREDQSLPCQWS</sequence>
<dbReference type="PANTHER" id="PTHR47027">
    <property type="entry name" value="REVERSE TRANSCRIPTASE DOMAIN-CONTAINING PROTEIN"/>
    <property type="match status" value="1"/>
</dbReference>
<gene>
    <name evidence="3" type="ORF">RRG08_004616</name>
</gene>
<evidence type="ECO:0000256" key="1">
    <source>
        <dbReference type="SAM" id="MobiDB-lite"/>
    </source>
</evidence>
<dbReference type="SUPFAM" id="SSF56672">
    <property type="entry name" value="DNA/RNA polymerases"/>
    <property type="match status" value="1"/>
</dbReference>
<comment type="caution">
    <text evidence="3">The sequence shown here is derived from an EMBL/GenBank/DDBJ whole genome shotgun (WGS) entry which is preliminary data.</text>
</comment>
<accession>A0AAE1CV16</accession>
<reference evidence="3" key="1">
    <citation type="journal article" date="2023" name="G3 (Bethesda)">
        <title>A reference genome for the long-term kleptoplast-retaining sea slug Elysia crispata morphotype clarki.</title>
        <authorList>
            <person name="Eastman K.E."/>
            <person name="Pendleton A.L."/>
            <person name="Shaikh M.A."/>
            <person name="Suttiyut T."/>
            <person name="Ogas R."/>
            <person name="Tomko P."/>
            <person name="Gavelis G."/>
            <person name="Widhalm J.R."/>
            <person name="Wisecaver J.H."/>
        </authorList>
    </citation>
    <scope>NUCLEOTIDE SEQUENCE</scope>
    <source>
        <strain evidence="3">ECLA1</strain>
    </source>
</reference>
<dbReference type="Proteomes" id="UP001283361">
    <property type="component" value="Unassembled WGS sequence"/>
</dbReference>
<organism evidence="3 4">
    <name type="scientific">Elysia crispata</name>
    <name type="common">lettuce slug</name>
    <dbReference type="NCBI Taxonomy" id="231223"/>
    <lineage>
        <taxon>Eukaryota</taxon>
        <taxon>Metazoa</taxon>
        <taxon>Spiralia</taxon>
        <taxon>Lophotrochozoa</taxon>
        <taxon>Mollusca</taxon>
        <taxon>Gastropoda</taxon>
        <taxon>Heterobranchia</taxon>
        <taxon>Euthyneura</taxon>
        <taxon>Panpulmonata</taxon>
        <taxon>Sacoglossa</taxon>
        <taxon>Placobranchoidea</taxon>
        <taxon>Plakobranchidae</taxon>
        <taxon>Elysia</taxon>
    </lineage>
</organism>
<evidence type="ECO:0000313" key="3">
    <source>
        <dbReference type="EMBL" id="KAK3736925.1"/>
    </source>
</evidence>
<evidence type="ECO:0000259" key="2">
    <source>
        <dbReference type="PROSITE" id="PS50878"/>
    </source>
</evidence>
<dbReference type="InterPro" id="IPR000477">
    <property type="entry name" value="RT_dom"/>
</dbReference>
<protein>
    <recommendedName>
        <fullName evidence="2">Reverse transcriptase domain-containing protein</fullName>
    </recommendedName>
</protein>
<dbReference type="AlphaFoldDB" id="A0AAE1CV16"/>
<dbReference type="EMBL" id="JAWDGP010006683">
    <property type="protein sequence ID" value="KAK3736925.1"/>
    <property type="molecule type" value="Genomic_DNA"/>
</dbReference>
<feature type="compositionally biased region" description="Basic and acidic residues" evidence="1">
    <location>
        <begin position="114"/>
        <end position="135"/>
    </location>
</feature>
<feature type="region of interest" description="Disordered" evidence="1">
    <location>
        <begin position="106"/>
        <end position="148"/>
    </location>
</feature>
<dbReference type="PROSITE" id="PS50878">
    <property type="entry name" value="RT_POL"/>
    <property type="match status" value="1"/>
</dbReference>